<dbReference type="AlphaFoldDB" id="A0A6A5ZQJ6"/>
<evidence type="ECO:0000256" key="1">
    <source>
        <dbReference type="ARBA" id="ARBA00004370"/>
    </source>
</evidence>
<sequence>MPSFLDTNNPSILAIPAYYMLSVLPHSYALGVATRGKVLTWDNRNPRSTDLKVRLKKDLDPDTYALYERAEACHANGMENLPLFATAVILGNMAGLKKEGLGGMTGFAATYLAIRVVYTAVYLGVKTNGPTIARSGLWIAGFSLCFRIIFKAAKALGGGKVGY</sequence>
<dbReference type="Pfam" id="PF01124">
    <property type="entry name" value="MAPEG"/>
    <property type="match status" value="1"/>
</dbReference>
<dbReference type="GO" id="GO:0016020">
    <property type="term" value="C:membrane"/>
    <property type="evidence" value="ECO:0007669"/>
    <property type="project" value="UniProtKB-SubCell"/>
</dbReference>
<feature type="transmembrane region" description="Helical" evidence="5">
    <location>
        <begin position="12"/>
        <end position="34"/>
    </location>
</feature>
<feature type="transmembrane region" description="Helical" evidence="5">
    <location>
        <begin position="101"/>
        <end position="125"/>
    </location>
</feature>
<proteinExistence type="predicted"/>
<evidence type="ECO:0000256" key="5">
    <source>
        <dbReference type="SAM" id="Phobius"/>
    </source>
</evidence>
<keyword evidence="7" id="KW-1185">Reference proteome</keyword>
<reference evidence="6" key="1">
    <citation type="journal article" date="2020" name="Stud. Mycol.">
        <title>101 Dothideomycetes genomes: a test case for predicting lifestyles and emergence of pathogens.</title>
        <authorList>
            <person name="Haridas S."/>
            <person name="Albert R."/>
            <person name="Binder M."/>
            <person name="Bloem J."/>
            <person name="Labutti K."/>
            <person name="Salamov A."/>
            <person name="Andreopoulos B."/>
            <person name="Baker S."/>
            <person name="Barry K."/>
            <person name="Bills G."/>
            <person name="Bluhm B."/>
            <person name="Cannon C."/>
            <person name="Castanera R."/>
            <person name="Culley D."/>
            <person name="Daum C."/>
            <person name="Ezra D."/>
            <person name="Gonzalez J."/>
            <person name="Henrissat B."/>
            <person name="Kuo A."/>
            <person name="Liang C."/>
            <person name="Lipzen A."/>
            <person name="Lutzoni F."/>
            <person name="Magnuson J."/>
            <person name="Mondo S."/>
            <person name="Nolan M."/>
            <person name="Ohm R."/>
            <person name="Pangilinan J."/>
            <person name="Park H.-J."/>
            <person name="Ramirez L."/>
            <person name="Alfaro M."/>
            <person name="Sun H."/>
            <person name="Tritt A."/>
            <person name="Yoshinaga Y."/>
            <person name="Zwiers L.-H."/>
            <person name="Turgeon B."/>
            <person name="Goodwin S."/>
            <person name="Spatafora J."/>
            <person name="Crous P."/>
            <person name="Grigoriev I."/>
        </authorList>
    </citation>
    <scope>NUCLEOTIDE SEQUENCE</scope>
    <source>
        <strain evidence="6">CBS 627.86</strain>
    </source>
</reference>
<gene>
    <name evidence="6" type="ORF">BDV96DRAFT_641224</name>
</gene>
<name>A0A6A5ZQJ6_9PLEO</name>
<feature type="transmembrane region" description="Helical" evidence="5">
    <location>
        <begin position="131"/>
        <end position="150"/>
    </location>
</feature>
<keyword evidence="3 5" id="KW-1133">Transmembrane helix</keyword>
<accession>A0A6A5ZQJ6</accession>
<evidence type="ECO:0000313" key="7">
    <source>
        <dbReference type="Proteomes" id="UP000799770"/>
    </source>
</evidence>
<dbReference type="InterPro" id="IPR001129">
    <property type="entry name" value="Membr-assoc_MAPEG"/>
</dbReference>
<dbReference type="PANTHER" id="PTHR35371">
    <property type="entry name" value="INNER MEMBRANE PROTEIN"/>
    <property type="match status" value="1"/>
</dbReference>
<dbReference type="Gene3D" id="1.20.120.550">
    <property type="entry name" value="Membrane associated eicosanoid/glutathione metabolism-like domain"/>
    <property type="match status" value="1"/>
</dbReference>
<dbReference type="EMBL" id="ML977313">
    <property type="protein sequence ID" value="KAF2120551.1"/>
    <property type="molecule type" value="Genomic_DNA"/>
</dbReference>
<evidence type="ECO:0000256" key="2">
    <source>
        <dbReference type="ARBA" id="ARBA00022692"/>
    </source>
</evidence>
<evidence type="ECO:0000313" key="6">
    <source>
        <dbReference type="EMBL" id="KAF2120551.1"/>
    </source>
</evidence>
<dbReference type="SUPFAM" id="SSF161084">
    <property type="entry name" value="MAPEG domain-like"/>
    <property type="match status" value="1"/>
</dbReference>
<evidence type="ECO:0008006" key="8">
    <source>
        <dbReference type="Google" id="ProtNLM"/>
    </source>
</evidence>
<dbReference type="Proteomes" id="UP000799770">
    <property type="component" value="Unassembled WGS sequence"/>
</dbReference>
<dbReference type="InterPro" id="IPR023352">
    <property type="entry name" value="MAPEG-like_dom_sf"/>
</dbReference>
<keyword evidence="4 5" id="KW-0472">Membrane</keyword>
<dbReference type="PANTHER" id="PTHR35371:SF1">
    <property type="entry name" value="BLR7753 PROTEIN"/>
    <property type="match status" value="1"/>
</dbReference>
<organism evidence="6 7">
    <name type="scientific">Lophiotrema nucula</name>
    <dbReference type="NCBI Taxonomy" id="690887"/>
    <lineage>
        <taxon>Eukaryota</taxon>
        <taxon>Fungi</taxon>
        <taxon>Dikarya</taxon>
        <taxon>Ascomycota</taxon>
        <taxon>Pezizomycotina</taxon>
        <taxon>Dothideomycetes</taxon>
        <taxon>Pleosporomycetidae</taxon>
        <taxon>Pleosporales</taxon>
        <taxon>Lophiotremataceae</taxon>
        <taxon>Lophiotrema</taxon>
    </lineage>
</organism>
<evidence type="ECO:0000256" key="3">
    <source>
        <dbReference type="ARBA" id="ARBA00022989"/>
    </source>
</evidence>
<protein>
    <recommendedName>
        <fullName evidence="8">Membrane-associated, eicosanoid/glutathione metabolism protein</fullName>
    </recommendedName>
</protein>
<dbReference type="OrthoDB" id="2122304at2759"/>
<evidence type="ECO:0000256" key="4">
    <source>
        <dbReference type="ARBA" id="ARBA00023136"/>
    </source>
</evidence>
<keyword evidence="2 5" id="KW-0812">Transmembrane</keyword>
<comment type="subcellular location">
    <subcellularLocation>
        <location evidence="1">Membrane</location>
    </subcellularLocation>
</comment>